<dbReference type="Proteomes" id="UP000694460">
    <property type="component" value="Unassembled WGS sequence"/>
</dbReference>
<evidence type="ECO:0000313" key="2">
    <source>
        <dbReference type="Proteomes" id="UP000694460"/>
    </source>
</evidence>
<evidence type="ECO:0000313" key="1">
    <source>
        <dbReference type="EMBL" id="MBP2452496.1"/>
    </source>
</evidence>
<sequence>MTTKRSVVAVDSTVFYASIARLIEGDTTPYVGYVHADPVEKIHYPAREASRHTELAEAVVKAVVESRHGSPELVVLVKPHLGSLAKDPSGHRRLGVHWELVRLFAAAGIPVGELSILSVQKACIGRGEWGTKGTTALAEWVAQQWEGYAAPTREDGKADARFRATTVAMAAAGAMAVGFPVPQLPATDTVLTGLRSGFNLPPSARLPETSAAYVKRSSRLQPDAYVQERLTLIATLPVSELETWHVPRNSQLRKALEARLGGDEEAELERQMMGGGDL</sequence>
<gene>
    <name evidence="1" type="ORF">JOF57_002409</name>
</gene>
<keyword evidence="2" id="KW-1185">Reference proteome</keyword>
<name>A0ABS4ZSK7_9MYCO</name>
<proteinExistence type="predicted"/>
<accession>A0ABS4ZSK7</accession>
<reference evidence="1 2" key="1">
    <citation type="submission" date="2021-03" db="EMBL/GenBank/DDBJ databases">
        <title>Sequencing the genomes of 1000 actinobacteria strains.</title>
        <authorList>
            <person name="Klenk H.-P."/>
        </authorList>
    </citation>
    <scope>NUCLEOTIDE SEQUENCE [LARGE SCALE GENOMIC DNA]</scope>
    <source>
        <strain evidence="1 2">DSM 46713</strain>
    </source>
</reference>
<organism evidence="1 2">
    <name type="scientific">Mycolicibacterium lutetiense</name>
    <dbReference type="NCBI Taxonomy" id="1641992"/>
    <lineage>
        <taxon>Bacteria</taxon>
        <taxon>Bacillati</taxon>
        <taxon>Actinomycetota</taxon>
        <taxon>Actinomycetes</taxon>
        <taxon>Mycobacteriales</taxon>
        <taxon>Mycobacteriaceae</taxon>
        <taxon>Mycolicibacterium</taxon>
    </lineage>
</organism>
<dbReference type="RefSeq" id="WP_209916655.1">
    <property type="nucleotide sequence ID" value="NZ_JAGIOP010000002.1"/>
</dbReference>
<protein>
    <submittedName>
        <fullName evidence="1">Uncharacterized protein</fullName>
    </submittedName>
</protein>
<comment type="caution">
    <text evidence="1">The sequence shown here is derived from an EMBL/GenBank/DDBJ whole genome shotgun (WGS) entry which is preliminary data.</text>
</comment>
<dbReference type="EMBL" id="JAGIOP010000002">
    <property type="protein sequence ID" value="MBP2452496.1"/>
    <property type="molecule type" value="Genomic_DNA"/>
</dbReference>